<comment type="similarity">
    <text evidence="6">Belongs to the TRAFAC class myosin-kinesin ATPase superfamily. Kinesin family.</text>
</comment>
<proteinExistence type="inferred from homology"/>
<feature type="binding site" evidence="6">
    <location>
        <begin position="137"/>
        <end position="144"/>
    </location>
    <ligand>
        <name>ATP</name>
        <dbReference type="ChEBI" id="CHEBI:30616"/>
    </ligand>
</feature>
<name>A0A2J6RIK0_HYAVF</name>
<feature type="region of interest" description="Disordered" evidence="7">
    <location>
        <begin position="979"/>
        <end position="1004"/>
    </location>
</feature>
<evidence type="ECO:0000256" key="5">
    <source>
        <dbReference type="ARBA" id="ARBA00023175"/>
    </source>
</evidence>
<dbReference type="SMART" id="SM00129">
    <property type="entry name" value="KISc"/>
    <property type="match status" value="1"/>
</dbReference>
<dbReference type="GO" id="GO:0008017">
    <property type="term" value="F:microtubule binding"/>
    <property type="evidence" value="ECO:0007669"/>
    <property type="project" value="InterPro"/>
</dbReference>
<dbReference type="PANTHER" id="PTHR47968">
    <property type="entry name" value="CENTROMERE PROTEIN E"/>
    <property type="match status" value="1"/>
</dbReference>
<feature type="compositionally biased region" description="Polar residues" evidence="7">
    <location>
        <begin position="910"/>
        <end position="924"/>
    </location>
</feature>
<gene>
    <name evidence="9" type="ORF">L207DRAFT_492113</name>
</gene>
<reference evidence="9 10" key="1">
    <citation type="submission" date="2016-04" db="EMBL/GenBank/DDBJ databases">
        <title>A degradative enzymes factory behind the ericoid mycorrhizal symbiosis.</title>
        <authorList>
            <consortium name="DOE Joint Genome Institute"/>
            <person name="Martino E."/>
            <person name="Morin E."/>
            <person name="Grelet G."/>
            <person name="Kuo A."/>
            <person name="Kohler A."/>
            <person name="Daghino S."/>
            <person name="Barry K."/>
            <person name="Choi C."/>
            <person name="Cichocki N."/>
            <person name="Clum A."/>
            <person name="Copeland A."/>
            <person name="Hainaut M."/>
            <person name="Haridas S."/>
            <person name="Labutti K."/>
            <person name="Lindquist E."/>
            <person name="Lipzen A."/>
            <person name="Khouja H.-R."/>
            <person name="Murat C."/>
            <person name="Ohm R."/>
            <person name="Olson A."/>
            <person name="Spatafora J."/>
            <person name="Veneault-Fourrey C."/>
            <person name="Henrissat B."/>
            <person name="Grigoriev I."/>
            <person name="Martin F."/>
            <person name="Perotto S."/>
        </authorList>
    </citation>
    <scope>NUCLEOTIDE SEQUENCE [LARGE SCALE GENOMIC DNA]</scope>
    <source>
        <strain evidence="9 10">F</strain>
    </source>
</reference>
<dbReference type="SUPFAM" id="SSF52540">
    <property type="entry name" value="P-loop containing nucleoside triphosphate hydrolases"/>
    <property type="match status" value="1"/>
</dbReference>
<dbReference type="InterPro" id="IPR019821">
    <property type="entry name" value="Kinesin_motor_CS"/>
</dbReference>
<feature type="compositionally biased region" description="Polar residues" evidence="7">
    <location>
        <begin position="742"/>
        <end position="753"/>
    </location>
</feature>
<dbReference type="CDD" id="cd01370">
    <property type="entry name" value="KISc_KIP3_like"/>
    <property type="match status" value="1"/>
</dbReference>
<keyword evidence="4" id="KW-0175">Coiled coil</keyword>
<feature type="compositionally biased region" description="Low complexity" evidence="7">
    <location>
        <begin position="857"/>
        <end position="868"/>
    </location>
</feature>
<dbReference type="InterPro" id="IPR001752">
    <property type="entry name" value="Kinesin_motor_dom"/>
</dbReference>
<feature type="compositionally biased region" description="Polar residues" evidence="7">
    <location>
        <begin position="887"/>
        <end position="897"/>
    </location>
</feature>
<evidence type="ECO:0000256" key="2">
    <source>
        <dbReference type="ARBA" id="ARBA00022741"/>
    </source>
</evidence>
<keyword evidence="1" id="KW-0493">Microtubule</keyword>
<feature type="region of interest" description="Disordered" evidence="7">
    <location>
        <begin position="851"/>
        <end position="924"/>
    </location>
</feature>
<dbReference type="OrthoDB" id="3176171at2759"/>
<dbReference type="Pfam" id="PF00225">
    <property type="entry name" value="Kinesin"/>
    <property type="match status" value="1"/>
</dbReference>
<dbReference type="GO" id="GO:0005524">
    <property type="term" value="F:ATP binding"/>
    <property type="evidence" value="ECO:0007669"/>
    <property type="project" value="UniProtKB-UniRule"/>
</dbReference>
<dbReference type="PRINTS" id="PR00380">
    <property type="entry name" value="KINESINHEAVY"/>
</dbReference>
<organism evidence="9 10">
    <name type="scientific">Hyaloscypha variabilis (strain UAMH 11265 / GT02V1 / F)</name>
    <name type="common">Meliniomyces variabilis</name>
    <dbReference type="NCBI Taxonomy" id="1149755"/>
    <lineage>
        <taxon>Eukaryota</taxon>
        <taxon>Fungi</taxon>
        <taxon>Dikarya</taxon>
        <taxon>Ascomycota</taxon>
        <taxon>Pezizomycotina</taxon>
        <taxon>Leotiomycetes</taxon>
        <taxon>Helotiales</taxon>
        <taxon>Hyaloscyphaceae</taxon>
        <taxon>Hyaloscypha</taxon>
        <taxon>Hyaloscypha variabilis</taxon>
    </lineage>
</organism>
<dbReference type="AlphaFoldDB" id="A0A2J6RIK0"/>
<dbReference type="InterPro" id="IPR027640">
    <property type="entry name" value="Kinesin-like_fam"/>
</dbReference>
<keyword evidence="3 6" id="KW-0067">ATP-binding</keyword>
<keyword evidence="10" id="KW-1185">Reference proteome</keyword>
<sequence length="1004" mass="109252">MVLADAGASSISVTVRVRPFTIREAAQLTKCDDGTLFLGDGSLAGVPTPKLGQKGIRPVIKVLDDKCLIFDPPEDNPVQRFSRSVVSNMGKRVKDQTFGFDRVFDENTTQAEVYEATTRGLLDSVLDGYNATVFAYGATGCGKTHTITGTAQQPGIIFLTMQELFEKIAERSDEKQTEVSLSYLEIYNETIRDLLVPGGSKQGLMLREDANQAVSVAGLSSHHPQDVQQVMDMIVKGNEFRTISPTEANATSSRSHAVLQINVAQKDRNADVNEPHTMATLSIIDLAGSERASATKNRGERLLEGANINKSLLALGSCINALCDPRKKNHVPYRNSKLTRLLKFSLGGNCKTVMIVCVSPSSAHFDETQNTLRYANRAKNIQTKVTRNVYNVNRHVKDFLVKIDEQMALINELKAQQKDAEGVAFIKFKKQTEKRDGIARDGITRIRAAFDNSAAERQEKVSNMKKLRQIERRIALLSAWIAAFDGICDSREEEDMPPSLTAMRKTAQGILLELENSRQHYHQRLDKINWERAIDSALQNSIRSLTEVDGSADGLEVASLTREAELLKANAGREALREVMEQDKGGDAGLMQVLLSAQFDIISSLNDILSMSEHDAVQQAKKILTRLLQTCSTAASQIVKPDGSLNVVEAFPPTKRGTPKRKKQPTFTDSVSRPAPVMPALAAAAPQVFASPMKSSPRRRKAALGKKGISFTPKKKSPSKRSVRWRDDTESGTLAEFEKTPQKQLSTPEVSSVEQSVVLPALPSYLAGDVSNDSLGSSPIPTAPEPSIDIKPKTNRFQAGFLSKKSDGSPPPPTITNLSSSDTDQSPLRTLDASNAGNRSSLHIMQAVANDITPTDSGNNSSSESENSWQADRSDSVRINMALKRSGSVSRASNVHDSATRTHRRARSPTAASMSGSPPNENNLFTAGQARRMVKSEKDTSFHSSVLSPRSAPVMKSNRRTTIGEGRQVSGSLSSGAIRLTGTIGSTPKGRESVAGLMGKGSWR</sequence>
<dbReference type="FunFam" id="3.40.850.10:FF:000053">
    <property type="entry name" value="Kinesin family"/>
    <property type="match status" value="1"/>
</dbReference>
<evidence type="ECO:0000313" key="10">
    <source>
        <dbReference type="Proteomes" id="UP000235786"/>
    </source>
</evidence>
<dbReference type="GO" id="GO:0005874">
    <property type="term" value="C:microtubule"/>
    <property type="evidence" value="ECO:0007669"/>
    <property type="project" value="UniProtKB-KW"/>
</dbReference>
<feature type="compositionally biased region" description="Basic residues" evidence="7">
    <location>
        <begin position="713"/>
        <end position="723"/>
    </location>
</feature>
<dbReference type="EMBL" id="KZ613948">
    <property type="protein sequence ID" value="PMD38343.1"/>
    <property type="molecule type" value="Genomic_DNA"/>
</dbReference>
<evidence type="ECO:0000259" key="8">
    <source>
        <dbReference type="PROSITE" id="PS50067"/>
    </source>
</evidence>
<feature type="region of interest" description="Disordered" evidence="7">
    <location>
        <begin position="650"/>
        <end position="674"/>
    </location>
</feature>
<dbReference type="GO" id="GO:0003777">
    <property type="term" value="F:microtubule motor activity"/>
    <property type="evidence" value="ECO:0007669"/>
    <property type="project" value="InterPro"/>
</dbReference>
<dbReference type="GO" id="GO:0007018">
    <property type="term" value="P:microtubule-based movement"/>
    <property type="evidence" value="ECO:0007669"/>
    <property type="project" value="InterPro"/>
</dbReference>
<dbReference type="PROSITE" id="PS50067">
    <property type="entry name" value="KINESIN_MOTOR_2"/>
    <property type="match status" value="1"/>
</dbReference>
<feature type="region of interest" description="Disordered" evidence="7">
    <location>
        <begin position="689"/>
        <end position="753"/>
    </location>
</feature>
<dbReference type="InterPro" id="IPR036961">
    <property type="entry name" value="Kinesin_motor_dom_sf"/>
</dbReference>
<feature type="compositionally biased region" description="Polar residues" evidence="7">
    <location>
        <begin position="815"/>
        <end position="838"/>
    </location>
</feature>
<keyword evidence="2 6" id="KW-0547">Nucleotide-binding</keyword>
<accession>A0A2J6RIK0</accession>
<feature type="region of interest" description="Disordered" evidence="7">
    <location>
        <begin position="801"/>
        <end position="838"/>
    </location>
</feature>
<dbReference type="STRING" id="1149755.A0A2J6RIK0"/>
<evidence type="ECO:0000313" key="9">
    <source>
        <dbReference type="EMBL" id="PMD38343.1"/>
    </source>
</evidence>
<evidence type="ECO:0000256" key="4">
    <source>
        <dbReference type="ARBA" id="ARBA00023054"/>
    </source>
</evidence>
<evidence type="ECO:0000256" key="6">
    <source>
        <dbReference type="PROSITE-ProRule" id="PRU00283"/>
    </source>
</evidence>
<protein>
    <submittedName>
        <fullName evidence="9">Kinesin-domain-containing protein</fullName>
    </submittedName>
</protein>
<keyword evidence="5 6" id="KW-0505">Motor protein</keyword>
<dbReference type="InterPro" id="IPR027417">
    <property type="entry name" value="P-loop_NTPase"/>
</dbReference>
<evidence type="ECO:0000256" key="3">
    <source>
        <dbReference type="ARBA" id="ARBA00022840"/>
    </source>
</evidence>
<dbReference type="PANTHER" id="PTHR47968:SF13">
    <property type="entry name" value="KINESIN-LIKE PROTEIN KIF19 ISOFORM X1"/>
    <property type="match status" value="1"/>
</dbReference>
<evidence type="ECO:0000256" key="1">
    <source>
        <dbReference type="ARBA" id="ARBA00022701"/>
    </source>
</evidence>
<feature type="domain" description="Kinesin motor" evidence="8">
    <location>
        <begin position="10"/>
        <end position="381"/>
    </location>
</feature>
<dbReference type="Proteomes" id="UP000235786">
    <property type="component" value="Unassembled WGS sequence"/>
</dbReference>
<dbReference type="Gene3D" id="3.40.850.10">
    <property type="entry name" value="Kinesin motor domain"/>
    <property type="match status" value="1"/>
</dbReference>
<evidence type="ECO:0000256" key="7">
    <source>
        <dbReference type="SAM" id="MobiDB-lite"/>
    </source>
</evidence>
<dbReference type="PROSITE" id="PS00411">
    <property type="entry name" value="KINESIN_MOTOR_1"/>
    <property type="match status" value="1"/>
</dbReference>